<dbReference type="Proteomes" id="UP000325313">
    <property type="component" value="Unassembled WGS sequence"/>
</dbReference>
<evidence type="ECO:0000313" key="3">
    <source>
        <dbReference type="Proteomes" id="UP000324748"/>
    </source>
</evidence>
<name>A0A5B0MZX0_PUCGR</name>
<protein>
    <submittedName>
        <fullName evidence="2">Uncharacterized protein</fullName>
    </submittedName>
</protein>
<reference evidence="3 4" key="1">
    <citation type="submission" date="2019-05" db="EMBL/GenBank/DDBJ databases">
        <title>Emergence of the Ug99 lineage of the wheat stem rust pathogen through somatic hybridization.</title>
        <authorList>
            <person name="Li F."/>
            <person name="Upadhyaya N.M."/>
            <person name="Sperschneider J."/>
            <person name="Matny O."/>
            <person name="Nguyen-Phuc H."/>
            <person name="Mago R."/>
            <person name="Raley C."/>
            <person name="Miller M.E."/>
            <person name="Silverstein K.A.T."/>
            <person name="Henningsen E."/>
            <person name="Hirsch C.D."/>
            <person name="Visser B."/>
            <person name="Pretorius Z.A."/>
            <person name="Steffenson B.J."/>
            <person name="Schwessinger B."/>
            <person name="Dodds P.N."/>
            <person name="Figueroa M."/>
        </authorList>
    </citation>
    <scope>NUCLEOTIDE SEQUENCE [LARGE SCALE GENOMIC DNA]</scope>
    <source>
        <strain evidence="1">21-0</strain>
        <strain evidence="2 4">Ug99</strain>
    </source>
</reference>
<dbReference type="EMBL" id="VDEP01000440">
    <property type="protein sequence ID" value="KAA1081816.1"/>
    <property type="molecule type" value="Genomic_DNA"/>
</dbReference>
<proteinExistence type="predicted"/>
<comment type="caution">
    <text evidence="2">The sequence shown here is derived from an EMBL/GenBank/DDBJ whole genome shotgun (WGS) entry which is preliminary data.</text>
</comment>
<dbReference type="AlphaFoldDB" id="A0A5B0MZX0"/>
<sequence length="113" mass="12210">MAHHEIAPGQNILQDTVNDPFMKLVHSKAACVHICGEPDDPYQVWAAEVGQGWSAAFSDKTKSQDQALSRTTFGGCFSNSGYEVEGQTPTMVKGLALASQPEHPQRIPPDSTI</sequence>
<dbReference type="EMBL" id="VSWC01000196">
    <property type="protein sequence ID" value="KAA1066582.1"/>
    <property type="molecule type" value="Genomic_DNA"/>
</dbReference>
<gene>
    <name evidence="1" type="ORF">PGT21_033999</name>
    <name evidence="2" type="ORF">PGTUg99_013140</name>
</gene>
<evidence type="ECO:0000313" key="4">
    <source>
        <dbReference type="Proteomes" id="UP000325313"/>
    </source>
</evidence>
<keyword evidence="3" id="KW-1185">Reference proteome</keyword>
<dbReference type="Proteomes" id="UP000324748">
    <property type="component" value="Unassembled WGS sequence"/>
</dbReference>
<accession>A0A5B0MZX0</accession>
<organism evidence="2 4">
    <name type="scientific">Puccinia graminis f. sp. tritici</name>
    <dbReference type="NCBI Taxonomy" id="56615"/>
    <lineage>
        <taxon>Eukaryota</taxon>
        <taxon>Fungi</taxon>
        <taxon>Dikarya</taxon>
        <taxon>Basidiomycota</taxon>
        <taxon>Pucciniomycotina</taxon>
        <taxon>Pucciniomycetes</taxon>
        <taxon>Pucciniales</taxon>
        <taxon>Pucciniaceae</taxon>
        <taxon>Puccinia</taxon>
    </lineage>
</organism>
<evidence type="ECO:0000313" key="1">
    <source>
        <dbReference type="EMBL" id="KAA1066582.1"/>
    </source>
</evidence>
<evidence type="ECO:0000313" key="2">
    <source>
        <dbReference type="EMBL" id="KAA1081816.1"/>
    </source>
</evidence>